<evidence type="ECO:0000259" key="14">
    <source>
        <dbReference type="Pfam" id="PF17900"/>
    </source>
</evidence>
<dbReference type="FunFam" id="1.25.50.20:FF:000002">
    <property type="entry name" value="Aminopeptidase"/>
    <property type="match status" value="1"/>
</dbReference>
<evidence type="ECO:0000256" key="4">
    <source>
        <dbReference type="ARBA" id="ARBA00022723"/>
    </source>
</evidence>
<evidence type="ECO:0000256" key="11">
    <source>
        <dbReference type="RuleBase" id="RU364040"/>
    </source>
</evidence>
<feature type="domain" description="Aminopeptidase N-like N-terminal" evidence="14">
    <location>
        <begin position="13"/>
        <end position="205"/>
    </location>
</feature>
<evidence type="ECO:0000256" key="5">
    <source>
        <dbReference type="ARBA" id="ARBA00022801"/>
    </source>
</evidence>
<evidence type="ECO:0000256" key="8">
    <source>
        <dbReference type="PIRSR" id="PIRSR634016-1"/>
    </source>
</evidence>
<dbReference type="GO" id="GO:0016020">
    <property type="term" value="C:membrane"/>
    <property type="evidence" value="ECO:0007669"/>
    <property type="project" value="TreeGrafter"/>
</dbReference>
<feature type="binding site" evidence="9">
    <location>
        <position position="340"/>
    </location>
    <ligand>
        <name>Zn(2+)</name>
        <dbReference type="ChEBI" id="CHEBI:29105"/>
        <note>catalytic</note>
    </ligand>
</feature>
<dbReference type="EC" id="3.4.11.-" evidence="11"/>
<evidence type="ECO:0000259" key="12">
    <source>
        <dbReference type="Pfam" id="PF01433"/>
    </source>
</evidence>
<keyword evidence="4 9" id="KW-0479">Metal-binding</keyword>
<dbReference type="InterPro" id="IPR014782">
    <property type="entry name" value="Peptidase_M1_dom"/>
</dbReference>
<dbReference type="SUPFAM" id="SSF63737">
    <property type="entry name" value="Leukotriene A4 hydrolase N-terminal domain"/>
    <property type="match status" value="1"/>
</dbReference>
<feature type="binding site" evidence="9">
    <location>
        <position position="321"/>
    </location>
    <ligand>
        <name>Zn(2+)</name>
        <dbReference type="ChEBI" id="CHEBI:29105"/>
        <note>catalytic</note>
    </ligand>
</feature>
<dbReference type="CDD" id="cd09601">
    <property type="entry name" value="M1_APN-Q_like"/>
    <property type="match status" value="1"/>
</dbReference>
<feature type="active site" description="Proton acceptor" evidence="8">
    <location>
        <position position="318"/>
    </location>
</feature>
<dbReference type="PANTHER" id="PTHR11533">
    <property type="entry name" value="PROTEASE M1 ZINC METALLOPROTEASE"/>
    <property type="match status" value="1"/>
</dbReference>
<dbReference type="FunFam" id="1.10.390.10:FF:000001">
    <property type="entry name" value="Aminopeptidase"/>
    <property type="match status" value="1"/>
</dbReference>
<dbReference type="InterPro" id="IPR027268">
    <property type="entry name" value="Peptidase_M4/M1_CTD_sf"/>
</dbReference>
<keyword evidence="16" id="KW-1185">Reference proteome</keyword>
<protein>
    <recommendedName>
        <fullName evidence="11">Aminopeptidase</fullName>
        <ecNumber evidence="11">3.4.11.-</ecNumber>
    </recommendedName>
</protein>
<proteinExistence type="inferred from homology"/>
<comment type="cofactor">
    <cofactor evidence="9 11">
        <name>Zn(2+)</name>
        <dbReference type="ChEBI" id="CHEBI:29105"/>
    </cofactor>
    <text evidence="9 11">Binds 1 zinc ion per subunit.</text>
</comment>
<dbReference type="Proteomes" id="UP001309876">
    <property type="component" value="Unassembled WGS sequence"/>
</dbReference>
<feature type="binding site" evidence="9">
    <location>
        <position position="317"/>
    </location>
    <ligand>
        <name>Zn(2+)</name>
        <dbReference type="ChEBI" id="CHEBI:29105"/>
        <note>catalytic</note>
    </ligand>
</feature>
<keyword evidence="7 11" id="KW-0482">Metalloprotease</keyword>
<dbReference type="EMBL" id="JAVRRJ010000005">
    <property type="protein sequence ID" value="KAK5084383.1"/>
    <property type="molecule type" value="Genomic_DNA"/>
</dbReference>
<feature type="domain" description="ERAP1-like C-terminal" evidence="13">
    <location>
        <begin position="535"/>
        <end position="850"/>
    </location>
</feature>
<keyword evidence="3 11" id="KW-0645">Protease</keyword>
<sequence length="873" mass="98361">MANNRDILPADIKPLNYNLSLSNLQFSGDWRYDGIVQITSKVQKETDEITLNVKDIQISSASVDNGEDVQDVTYDEKNQRATIKLPSKLNKGNTTISIRFQGTMNDKMAGFYRARYQPTVEAAKGTPKDDKHHYMFSTQFEACDARRAFPCFDEPNLKASFEFEVEIPEDLVALSNMPEKSTSKGSKPGLKRVSFDKSPVMSTYLYAWAVGDFTYVEAFTERKYNGKNMPVRVYTTRGLENQGKFALEHAHKTVDYFSDIFDIEYPLPKSDLLAVHEFAMGAMENWGLVTYRTTAVLFDEEKSDARYKQRVAYVVAHELAHQWFGNLVTMDWWSELWLNEGFATWVGWLAVDHIHPEWKVWSTFVAEGYQTALSLDSLRSSHPIEVPVKSALDIDQIFDTISYLKGSSVIRMLSNHLTVEIFLKGVSNYLKAHSYGNATTDDLWLALSGASGQDVKTFMDPWIRKIGFPVVTIAEEPGQISIRQSRFIKSGNAKAEEDETLWWVPVGLKTGEPAKVVHSELQQKQDTIRDVDDAFYKINADQTGFYRTNYPPQRLTKLAAARDKLSVEDKVGVIGDAAALAISGDATTTALLSFVEGFQQEQDYVVWSQIQMSLAKVRAVFSENKKIADGLKKFTLKLSTPAVEKIGWEFPADEDFLTGQLRKLLLAMASGAGHEGTIKTGKQKFESWKAGDSKAINQNLRSTVFNMVVANGGKDEYEAIKNEYRVTQSVDGKEVCLVAMGRTKDSSLAQDLLNFVLSDEVPVQDCHNGPMAVAANNDTRGEIWKFLQQEWDGKMQKVRSSATVVLDRWIKTGLNQFSDREIDQQIQAFFKDKDVSGFDRSLAQASDNIEANARYKERDHAALLEWLEANGYA</sequence>
<keyword evidence="6 9" id="KW-0862">Zinc</keyword>
<evidence type="ECO:0000256" key="6">
    <source>
        <dbReference type="ARBA" id="ARBA00022833"/>
    </source>
</evidence>
<dbReference type="GO" id="GO:0070006">
    <property type="term" value="F:metalloaminopeptidase activity"/>
    <property type="evidence" value="ECO:0007669"/>
    <property type="project" value="TreeGrafter"/>
</dbReference>
<evidence type="ECO:0000256" key="3">
    <source>
        <dbReference type="ARBA" id="ARBA00022670"/>
    </source>
</evidence>
<dbReference type="Pfam" id="PF01433">
    <property type="entry name" value="Peptidase_M1"/>
    <property type="match status" value="1"/>
</dbReference>
<keyword evidence="5 11" id="KW-0378">Hydrolase</keyword>
<dbReference type="AlphaFoldDB" id="A0AAN7SZD1"/>
<dbReference type="GO" id="GO:0005737">
    <property type="term" value="C:cytoplasm"/>
    <property type="evidence" value="ECO:0007669"/>
    <property type="project" value="TreeGrafter"/>
</dbReference>
<dbReference type="InterPro" id="IPR045357">
    <property type="entry name" value="Aminopeptidase_N-like_N"/>
</dbReference>
<dbReference type="FunFam" id="2.60.40.1730:FF:000002">
    <property type="entry name" value="Aminopeptidase"/>
    <property type="match status" value="1"/>
</dbReference>
<name>A0AAN7SZD1_9EURO</name>
<dbReference type="PANTHER" id="PTHR11533:SF171">
    <property type="entry name" value="AMINOPEPTIDASE"/>
    <property type="match status" value="1"/>
</dbReference>
<dbReference type="InterPro" id="IPR042097">
    <property type="entry name" value="Aminopeptidase_N-like_N_sf"/>
</dbReference>
<dbReference type="Pfam" id="PF17900">
    <property type="entry name" value="Peptidase_M1_N"/>
    <property type="match status" value="1"/>
</dbReference>
<dbReference type="InterPro" id="IPR050344">
    <property type="entry name" value="Peptidase_M1_aminopeptidases"/>
</dbReference>
<evidence type="ECO:0000256" key="7">
    <source>
        <dbReference type="ARBA" id="ARBA00023049"/>
    </source>
</evidence>
<comment type="caution">
    <text evidence="15">The sequence shown here is derived from an EMBL/GenBank/DDBJ whole genome shotgun (WGS) entry which is preliminary data.</text>
</comment>
<dbReference type="GO" id="GO:0006508">
    <property type="term" value="P:proteolysis"/>
    <property type="evidence" value="ECO:0007669"/>
    <property type="project" value="UniProtKB-KW"/>
</dbReference>
<evidence type="ECO:0000313" key="16">
    <source>
        <dbReference type="Proteomes" id="UP001309876"/>
    </source>
</evidence>
<gene>
    <name evidence="15" type="ORF">LTR05_005459</name>
</gene>
<feature type="site" description="Transition state stabilizer" evidence="10">
    <location>
        <position position="403"/>
    </location>
</feature>
<dbReference type="InterPro" id="IPR034016">
    <property type="entry name" value="M1_APN-typ"/>
</dbReference>
<comment type="similarity">
    <text evidence="1 11">Belongs to the peptidase M1 family.</text>
</comment>
<dbReference type="Gene3D" id="2.60.40.1730">
    <property type="entry name" value="tricorn interacting facor f3 domain"/>
    <property type="match status" value="1"/>
</dbReference>
<dbReference type="FunFam" id="2.60.40.1910:FF:000004">
    <property type="entry name" value="Aminopeptidase"/>
    <property type="match status" value="1"/>
</dbReference>
<evidence type="ECO:0000256" key="10">
    <source>
        <dbReference type="PIRSR" id="PIRSR634016-4"/>
    </source>
</evidence>
<dbReference type="GO" id="GO:0008270">
    <property type="term" value="F:zinc ion binding"/>
    <property type="evidence" value="ECO:0007669"/>
    <property type="project" value="UniProtKB-UniRule"/>
</dbReference>
<accession>A0AAN7SZD1</accession>
<evidence type="ECO:0000256" key="9">
    <source>
        <dbReference type="PIRSR" id="PIRSR634016-3"/>
    </source>
</evidence>
<reference evidence="15 16" key="1">
    <citation type="submission" date="2023-08" db="EMBL/GenBank/DDBJ databases">
        <title>Black Yeasts Isolated from many extreme environments.</title>
        <authorList>
            <person name="Coleine C."/>
            <person name="Stajich J.E."/>
            <person name="Selbmann L."/>
        </authorList>
    </citation>
    <scope>NUCLEOTIDE SEQUENCE [LARGE SCALE GENOMIC DNA]</scope>
    <source>
        <strain evidence="15 16">CCFEE 5910</strain>
    </source>
</reference>
<dbReference type="InterPro" id="IPR024571">
    <property type="entry name" value="ERAP1-like_C_dom"/>
</dbReference>
<dbReference type="Gene3D" id="1.10.390.10">
    <property type="entry name" value="Neutral Protease Domain 2"/>
    <property type="match status" value="1"/>
</dbReference>
<feature type="domain" description="Peptidase M1 membrane alanine aminopeptidase" evidence="12">
    <location>
        <begin position="245"/>
        <end position="462"/>
    </location>
</feature>
<evidence type="ECO:0000259" key="13">
    <source>
        <dbReference type="Pfam" id="PF11838"/>
    </source>
</evidence>
<dbReference type="Gene3D" id="1.25.50.20">
    <property type="match status" value="1"/>
</dbReference>
<dbReference type="GO" id="GO:0043171">
    <property type="term" value="P:peptide catabolic process"/>
    <property type="evidence" value="ECO:0007669"/>
    <property type="project" value="TreeGrafter"/>
</dbReference>
<evidence type="ECO:0000313" key="15">
    <source>
        <dbReference type="EMBL" id="KAK5084383.1"/>
    </source>
</evidence>
<dbReference type="Gene3D" id="2.60.40.1910">
    <property type="match status" value="1"/>
</dbReference>
<dbReference type="GO" id="GO:0042277">
    <property type="term" value="F:peptide binding"/>
    <property type="evidence" value="ECO:0007669"/>
    <property type="project" value="TreeGrafter"/>
</dbReference>
<dbReference type="PRINTS" id="PR00756">
    <property type="entry name" value="ALADIPTASE"/>
</dbReference>
<organism evidence="15 16">
    <name type="scientific">Lithohypha guttulata</name>
    <dbReference type="NCBI Taxonomy" id="1690604"/>
    <lineage>
        <taxon>Eukaryota</taxon>
        <taxon>Fungi</taxon>
        <taxon>Dikarya</taxon>
        <taxon>Ascomycota</taxon>
        <taxon>Pezizomycotina</taxon>
        <taxon>Eurotiomycetes</taxon>
        <taxon>Chaetothyriomycetidae</taxon>
        <taxon>Chaetothyriales</taxon>
        <taxon>Trichomeriaceae</taxon>
        <taxon>Lithohypha</taxon>
    </lineage>
</organism>
<dbReference type="InterPro" id="IPR001930">
    <property type="entry name" value="Peptidase_M1"/>
</dbReference>
<dbReference type="Pfam" id="PF11838">
    <property type="entry name" value="ERAP1_C"/>
    <property type="match status" value="1"/>
</dbReference>
<keyword evidence="2 11" id="KW-0031">Aminopeptidase</keyword>
<dbReference type="SUPFAM" id="SSF55486">
    <property type="entry name" value="Metalloproteases ('zincins'), catalytic domain"/>
    <property type="match status" value="1"/>
</dbReference>
<evidence type="ECO:0000256" key="2">
    <source>
        <dbReference type="ARBA" id="ARBA00022438"/>
    </source>
</evidence>
<evidence type="ECO:0000256" key="1">
    <source>
        <dbReference type="ARBA" id="ARBA00010136"/>
    </source>
</evidence>